<accession>A0ABP3QES9</accession>
<organism evidence="5 6">
    <name type="scientific">Streptomyces crystallinus</name>
    <dbReference type="NCBI Taxonomy" id="68191"/>
    <lineage>
        <taxon>Bacteria</taxon>
        <taxon>Bacillati</taxon>
        <taxon>Actinomycetota</taxon>
        <taxon>Actinomycetes</taxon>
        <taxon>Kitasatosporales</taxon>
        <taxon>Streptomycetaceae</taxon>
        <taxon>Streptomyces</taxon>
    </lineage>
</organism>
<dbReference type="Pfam" id="PF00741">
    <property type="entry name" value="Gas_vesicle"/>
    <property type="match status" value="1"/>
</dbReference>
<comment type="subcellular location">
    <subcellularLocation>
        <location evidence="2">Gas vesicle</location>
    </subcellularLocation>
</comment>
<proteinExistence type="inferred from homology"/>
<dbReference type="InterPro" id="IPR050530">
    <property type="entry name" value="GvpA"/>
</dbReference>
<reference evidence="6" key="1">
    <citation type="journal article" date="2019" name="Int. J. Syst. Evol. Microbiol.">
        <title>The Global Catalogue of Microorganisms (GCM) 10K type strain sequencing project: providing services to taxonomists for standard genome sequencing and annotation.</title>
        <authorList>
            <consortium name="The Broad Institute Genomics Platform"/>
            <consortium name="The Broad Institute Genome Sequencing Center for Infectious Disease"/>
            <person name="Wu L."/>
            <person name="Ma J."/>
        </authorList>
    </citation>
    <scope>NUCLEOTIDE SEQUENCE [LARGE SCALE GENOMIC DNA]</scope>
    <source>
        <strain evidence="6">JCM 5067</strain>
    </source>
</reference>
<keyword evidence="6" id="KW-1185">Reference proteome</keyword>
<dbReference type="PANTHER" id="PTHR35344:SF4">
    <property type="entry name" value="GAS VESICLE PROTEIN A1"/>
    <property type="match status" value="1"/>
</dbReference>
<keyword evidence="1" id="KW-0304">Gas vesicle</keyword>
<evidence type="ECO:0000256" key="1">
    <source>
        <dbReference type="ARBA" id="ARBA00022987"/>
    </source>
</evidence>
<sequence length="100" mass="10202">MSPTPSTEAAYAERQVALVDLLDRLLAGGVVLAGDLTLRIADVDLVRIDLNALISSVSAQVPSPFESACESAAPLGYGSDAPALPADDDPYGPFGSEEGA</sequence>
<dbReference type="PANTHER" id="PTHR35344">
    <property type="entry name" value="GAS VESICLE STRUCTURAL PROTEIN 2-RELATED"/>
    <property type="match status" value="1"/>
</dbReference>
<evidence type="ECO:0000313" key="6">
    <source>
        <dbReference type="Proteomes" id="UP001500668"/>
    </source>
</evidence>
<comment type="similarity">
    <text evidence="3">Belongs to the gas vesicle GvpA family.</text>
</comment>
<protein>
    <recommendedName>
        <fullName evidence="7">Gas vesicle protein</fullName>
    </recommendedName>
</protein>
<gene>
    <name evidence="5" type="ORF">GCM10010394_18760</name>
</gene>
<comment type="caution">
    <text evidence="5">The sequence shown here is derived from an EMBL/GenBank/DDBJ whole genome shotgun (WGS) entry which is preliminary data.</text>
</comment>
<dbReference type="RefSeq" id="WP_344072196.1">
    <property type="nucleotide sequence ID" value="NZ_BAAACA010000009.1"/>
</dbReference>
<dbReference type="Proteomes" id="UP001500668">
    <property type="component" value="Unassembled WGS sequence"/>
</dbReference>
<evidence type="ECO:0000313" key="5">
    <source>
        <dbReference type="EMBL" id="GAA0589602.1"/>
    </source>
</evidence>
<evidence type="ECO:0000256" key="3">
    <source>
        <dbReference type="ARBA" id="ARBA00035646"/>
    </source>
</evidence>
<evidence type="ECO:0008006" key="7">
    <source>
        <dbReference type="Google" id="ProtNLM"/>
    </source>
</evidence>
<feature type="region of interest" description="Disordered" evidence="4">
    <location>
        <begin position="78"/>
        <end position="100"/>
    </location>
</feature>
<evidence type="ECO:0000256" key="2">
    <source>
        <dbReference type="ARBA" id="ARBA00035108"/>
    </source>
</evidence>
<name>A0ABP3QES9_9ACTN</name>
<dbReference type="EMBL" id="BAAACA010000009">
    <property type="protein sequence ID" value="GAA0589602.1"/>
    <property type="molecule type" value="Genomic_DNA"/>
</dbReference>
<evidence type="ECO:0000256" key="4">
    <source>
        <dbReference type="SAM" id="MobiDB-lite"/>
    </source>
</evidence>
<dbReference type="InterPro" id="IPR000638">
    <property type="entry name" value="Gas-vesicle_GvpA-like"/>
</dbReference>